<sequence>MGTRILHVAISDDWEASRNFGEYEVSTRGVGLFDAGYICATTASGIDDVLRRRYADLQLPLLLVVIDVEGLEKAGVGVCWQDHGVDSRRTPRIEGILPMIDDVVVALLPVQRSADGLDVPDLTGLDVAL</sequence>
<dbReference type="Proteomes" id="UP000193244">
    <property type="component" value="Unassembled WGS sequence"/>
</dbReference>
<proteinExistence type="predicted"/>
<dbReference type="AlphaFoldDB" id="A0A1X7L102"/>
<protein>
    <submittedName>
        <fullName evidence="1">Uncharacterized conserved protein, DUF952 family</fullName>
    </submittedName>
</protein>
<gene>
    <name evidence="1" type="ORF">SAMN06296010_3197</name>
</gene>
<reference evidence="2" key="1">
    <citation type="submission" date="2017-04" db="EMBL/GenBank/DDBJ databases">
        <authorList>
            <person name="Varghese N."/>
            <person name="Submissions S."/>
        </authorList>
    </citation>
    <scope>NUCLEOTIDE SEQUENCE [LARGE SCALE GENOMIC DNA]</scope>
    <source>
        <strain evidence="2">VKM Ac-2510</strain>
    </source>
</reference>
<keyword evidence="2" id="KW-1185">Reference proteome</keyword>
<dbReference type="OrthoDB" id="5638018at2"/>
<dbReference type="Gene3D" id="3.20.170.20">
    <property type="entry name" value="Protein of unknown function DUF952"/>
    <property type="match status" value="1"/>
</dbReference>
<name>A0A1X7L102_9MICO</name>
<organism evidence="1 2">
    <name type="scientific">Agreia pratensis</name>
    <dbReference type="NCBI Taxonomy" id="150121"/>
    <lineage>
        <taxon>Bacteria</taxon>
        <taxon>Bacillati</taxon>
        <taxon>Actinomycetota</taxon>
        <taxon>Actinomycetes</taxon>
        <taxon>Micrococcales</taxon>
        <taxon>Microbacteriaceae</taxon>
        <taxon>Agreia</taxon>
    </lineage>
</organism>
<evidence type="ECO:0000313" key="1">
    <source>
        <dbReference type="EMBL" id="SMG47491.1"/>
    </source>
</evidence>
<dbReference type="EMBL" id="FXAY01000006">
    <property type="protein sequence ID" value="SMG47491.1"/>
    <property type="molecule type" value="Genomic_DNA"/>
</dbReference>
<accession>A0A1X7L102</accession>
<evidence type="ECO:0000313" key="2">
    <source>
        <dbReference type="Proteomes" id="UP000193244"/>
    </source>
</evidence>
<dbReference type="RefSeq" id="WP_085487860.1">
    <property type="nucleotide sequence ID" value="NZ_FXAY01000006.1"/>
</dbReference>